<dbReference type="AlphaFoldDB" id="A0A645H7W5"/>
<sequence length="77" mass="8743">MVPRCLVVKTVWQSCPQRLCAASVNDAGDRFAVIDNRHHAEFTRHFQPDEVLVIKTHQAVLFQMDELMTDQPGGHAE</sequence>
<organism evidence="1">
    <name type="scientific">bioreactor metagenome</name>
    <dbReference type="NCBI Taxonomy" id="1076179"/>
    <lineage>
        <taxon>unclassified sequences</taxon>
        <taxon>metagenomes</taxon>
        <taxon>ecological metagenomes</taxon>
    </lineage>
</organism>
<proteinExistence type="predicted"/>
<protein>
    <submittedName>
        <fullName evidence="1">Uncharacterized protein</fullName>
    </submittedName>
</protein>
<evidence type="ECO:0000313" key="1">
    <source>
        <dbReference type="EMBL" id="MPN34596.1"/>
    </source>
</evidence>
<gene>
    <name evidence="1" type="ORF">SDC9_182090</name>
</gene>
<comment type="caution">
    <text evidence="1">The sequence shown here is derived from an EMBL/GenBank/DDBJ whole genome shotgun (WGS) entry which is preliminary data.</text>
</comment>
<accession>A0A645H7W5</accession>
<reference evidence="1" key="1">
    <citation type="submission" date="2019-08" db="EMBL/GenBank/DDBJ databases">
        <authorList>
            <person name="Kucharzyk K."/>
            <person name="Murdoch R.W."/>
            <person name="Higgins S."/>
            <person name="Loffler F."/>
        </authorList>
    </citation>
    <scope>NUCLEOTIDE SEQUENCE</scope>
</reference>
<dbReference type="EMBL" id="VSSQ01087718">
    <property type="protein sequence ID" value="MPN34596.1"/>
    <property type="molecule type" value="Genomic_DNA"/>
</dbReference>
<name>A0A645H7W5_9ZZZZ</name>